<proteinExistence type="predicted"/>
<evidence type="ECO:0000313" key="2">
    <source>
        <dbReference type="EMBL" id="KFI31981.1"/>
    </source>
</evidence>
<dbReference type="Proteomes" id="UP000028826">
    <property type="component" value="Unassembled WGS sequence"/>
</dbReference>
<name>A0A086YCI1_9RHOB</name>
<dbReference type="RefSeq" id="WP_035706175.1">
    <property type="nucleotide sequence ID" value="NZ_CAMIFG010000016.1"/>
</dbReference>
<evidence type="ECO:0000313" key="3">
    <source>
        <dbReference type="Proteomes" id="UP000028826"/>
    </source>
</evidence>
<keyword evidence="3" id="KW-1185">Reference proteome</keyword>
<comment type="caution">
    <text evidence="2">The sequence shown here is derived from an EMBL/GenBank/DDBJ whole genome shotgun (WGS) entry which is preliminary data.</text>
</comment>
<organism evidence="2 3">
    <name type="scientific">Haematobacter massiliensis</name>
    <dbReference type="NCBI Taxonomy" id="195105"/>
    <lineage>
        <taxon>Bacteria</taxon>
        <taxon>Pseudomonadati</taxon>
        <taxon>Pseudomonadota</taxon>
        <taxon>Alphaproteobacteria</taxon>
        <taxon>Rhodobacterales</taxon>
        <taxon>Paracoccaceae</taxon>
        <taxon>Haematobacter</taxon>
    </lineage>
</organism>
<gene>
    <name evidence="2" type="ORF">CN97_06080</name>
</gene>
<dbReference type="eggNOG" id="ENOG5032TSU">
    <property type="taxonomic scope" value="Bacteria"/>
</dbReference>
<sequence length="192" mass="19447">MRIWIMAAALTLVAGAAAAGPVGGAVAKGALFSPKGAEATIGAQPFLSSSDIKVLEQVAATQKYYGAVALSPDEGLMSEATFAAANYHAVAPAREAALAACNARRKKGTKPCVIVGDILPVGWKKGRPVQLSTDATAAFEQDYLPAKAPKALAGSLETGHWAIATGAGAREKAVQDCAAKGGAEDCRVILAD</sequence>
<reference evidence="2 3" key="1">
    <citation type="submission" date="2014-03" db="EMBL/GenBank/DDBJ databases">
        <title>Genome of Haematobacter massiliensis CCUG 47968.</title>
        <authorList>
            <person name="Wang D."/>
            <person name="Wang G."/>
        </authorList>
    </citation>
    <scope>NUCLEOTIDE SEQUENCE [LARGE SCALE GENOMIC DNA]</scope>
    <source>
        <strain evidence="2 3">CCUG 47968</strain>
    </source>
</reference>
<dbReference type="EMBL" id="JGYG01000001">
    <property type="protein sequence ID" value="KFI31981.1"/>
    <property type="molecule type" value="Genomic_DNA"/>
</dbReference>
<dbReference type="STRING" id="195105.CN97_06080"/>
<accession>A0A086YCI1</accession>
<feature type="chain" id="PRO_5001817496" evidence="1">
    <location>
        <begin position="20"/>
        <end position="192"/>
    </location>
</feature>
<dbReference type="AlphaFoldDB" id="A0A086YCI1"/>
<feature type="signal peptide" evidence="1">
    <location>
        <begin position="1"/>
        <end position="19"/>
    </location>
</feature>
<dbReference type="OrthoDB" id="7658791at2"/>
<protein>
    <submittedName>
        <fullName evidence="2">5-aminolevulic acid synthase</fullName>
    </submittedName>
</protein>
<keyword evidence="1" id="KW-0732">Signal</keyword>
<evidence type="ECO:0000256" key="1">
    <source>
        <dbReference type="SAM" id="SignalP"/>
    </source>
</evidence>